<evidence type="ECO:0000256" key="1">
    <source>
        <dbReference type="SAM" id="Phobius"/>
    </source>
</evidence>
<feature type="transmembrane region" description="Helical" evidence="1">
    <location>
        <begin position="6"/>
        <end position="24"/>
    </location>
</feature>
<keyword evidence="3" id="KW-1185">Reference proteome</keyword>
<name>C7RED8_ANAPD</name>
<evidence type="ECO:0000313" key="2">
    <source>
        <dbReference type="EMBL" id="ACV29551.1"/>
    </source>
</evidence>
<evidence type="ECO:0008006" key="4">
    <source>
        <dbReference type="Google" id="ProtNLM"/>
    </source>
</evidence>
<dbReference type="Proteomes" id="UP000002294">
    <property type="component" value="Chromosome"/>
</dbReference>
<dbReference type="EMBL" id="CP001708">
    <property type="protein sequence ID" value="ACV29551.1"/>
    <property type="molecule type" value="Genomic_DNA"/>
</dbReference>
<dbReference type="HOGENOM" id="CLU_2217518_0_0_9"/>
<proteinExistence type="predicted"/>
<dbReference type="AlphaFoldDB" id="C7RED8"/>
<accession>C7RED8</accession>
<keyword evidence="1" id="KW-1133">Transmembrane helix</keyword>
<gene>
    <name evidence="2" type="ordered locus">Apre_1530</name>
</gene>
<evidence type="ECO:0000313" key="3">
    <source>
        <dbReference type="Proteomes" id="UP000002294"/>
    </source>
</evidence>
<protein>
    <recommendedName>
        <fullName evidence="4">Ribosomal protein L7/L12 C-terminal domain-containing protein</fullName>
    </recommendedName>
</protein>
<keyword evidence="1" id="KW-0812">Transmembrane</keyword>
<dbReference type="RefSeq" id="WP_015778449.1">
    <property type="nucleotide sequence ID" value="NC_013171.1"/>
</dbReference>
<dbReference type="KEGG" id="apr:Apre_1530"/>
<keyword evidence="1" id="KW-0472">Membrane</keyword>
<organism evidence="2 3">
    <name type="scientific">Anaerococcus prevotii (strain ATCC 9321 / DSM 20548 / JCM 6508 / NCTC 11806 / PC1)</name>
    <name type="common">Peptostreptococcus prevotii</name>
    <name type="synonym">Peptococcus prevotii</name>
    <dbReference type="NCBI Taxonomy" id="525919"/>
    <lineage>
        <taxon>Bacteria</taxon>
        <taxon>Bacillati</taxon>
        <taxon>Bacillota</taxon>
        <taxon>Tissierellia</taxon>
        <taxon>Tissierellales</taxon>
        <taxon>Peptoniphilaceae</taxon>
        <taxon>Anaerococcus</taxon>
    </lineage>
</organism>
<sequence>MDNKIRAIADAVLIIMFIAQGVYLRDKYNILSKKVDNLSKIISEMDGNVDYKTLKKLDLSDEDIERIIKLVDDGKKLEAIECLNDLKNLGHIEAYNIISKLIGNQD</sequence>
<reference evidence="2 3" key="1">
    <citation type="journal article" date="2009" name="Stand. Genomic Sci.">
        <title>Complete genome sequence of Anaerococcus prevotii type strain (PC1).</title>
        <authorList>
            <person name="Labutti K."/>
            <person name="Pukall R."/>
            <person name="Steenblock K."/>
            <person name="Glavina Del Rio T."/>
            <person name="Tice H."/>
            <person name="Copeland A."/>
            <person name="Cheng J.F."/>
            <person name="Lucas S."/>
            <person name="Chen F."/>
            <person name="Nolan M."/>
            <person name="Bruce D."/>
            <person name="Goodwin L."/>
            <person name="Pitluck S."/>
            <person name="Ivanova N."/>
            <person name="Mavromatis K."/>
            <person name="Ovchinnikova G."/>
            <person name="Pati A."/>
            <person name="Chen A."/>
            <person name="Palaniappan K."/>
            <person name="Land M."/>
            <person name="Hauser L."/>
            <person name="Chang Y.J."/>
            <person name="Jeffries C.D."/>
            <person name="Chain P."/>
            <person name="Saunders E."/>
            <person name="Brettin T."/>
            <person name="Detter J.C."/>
            <person name="Han C."/>
            <person name="Goker M."/>
            <person name="Bristow J."/>
            <person name="Eisen J.A."/>
            <person name="Markowitz V."/>
            <person name="Hugenholtz P."/>
            <person name="Kyrpides N.C."/>
            <person name="Klenk H.P."/>
            <person name="Lapidus A."/>
        </authorList>
    </citation>
    <scope>NUCLEOTIDE SEQUENCE [LARGE SCALE GENOMIC DNA]</scope>
    <source>
        <strain evidence="3">ATCC 9321 / DSM 20548 / JCM 6508 / NCTC 11806 / PC1</strain>
    </source>
</reference>